<dbReference type="PANTHER" id="PTHR35809">
    <property type="entry name" value="ARCHAETIDYLSERINE DECARBOXYLASE PROENZYME-RELATED"/>
    <property type="match status" value="1"/>
</dbReference>
<evidence type="ECO:0000256" key="11">
    <source>
        <dbReference type="HAMAP-Rule" id="MF_00664"/>
    </source>
</evidence>
<evidence type="ECO:0000256" key="7">
    <source>
        <dbReference type="ARBA" id="ARBA00023209"/>
    </source>
</evidence>
<evidence type="ECO:0000256" key="3">
    <source>
        <dbReference type="ARBA" id="ARBA00022793"/>
    </source>
</evidence>
<evidence type="ECO:0000256" key="2">
    <source>
        <dbReference type="ARBA" id="ARBA00022516"/>
    </source>
</evidence>
<dbReference type="InterPro" id="IPR003817">
    <property type="entry name" value="PS_Dcarbxylase"/>
</dbReference>
<protein>
    <recommendedName>
        <fullName evidence="11">Phosphatidylserine decarboxylase proenzyme</fullName>
        <ecNumber evidence="11">4.1.1.65</ecNumber>
    </recommendedName>
    <component>
        <recommendedName>
            <fullName evidence="11">Phosphatidylserine decarboxylase alpha chain</fullName>
        </recommendedName>
    </component>
    <component>
        <recommendedName>
            <fullName evidence="11">Phosphatidylserine decarboxylase beta chain</fullName>
        </recommendedName>
    </component>
</protein>
<dbReference type="GO" id="GO:0004609">
    <property type="term" value="F:phosphatidylserine decarboxylase activity"/>
    <property type="evidence" value="ECO:0007669"/>
    <property type="project" value="UniProtKB-UniRule"/>
</dbReference>
<comment type="cofactor">
    <cofactor evidence="11">
        <name>pyruvate</name>
        <dbReference type="ChEBI" id="CHEBI:15361"/>
    </cofactor>
    <text evidence="11">Binds 1 pyruvoyl group covalently per subunit.</text>
</comment>
<dbReference type="Pfam" id="PF02666">
    <property type="entry name" value="PS_Dcarbxylase"/>
    <property type="match status" value="1"/>
</dbReference>
<keyword evidence="3 11" id="KW-0210">Decarboxylase</keyword>
<keyword evidence="1 11" id="KW-1003">Cell membrane</keyword>
<comment type="caution">
    <text evidence="13">The sequence shown here is derived from an EMBL/GenBank/DDBJ whole genome shotgun (WGS) entry which is preliminary data.</text>
</comment>
<comment type="similarity">
    <text evidence="11">Belongs to the phosphatidylserine decarboxylase family. PSD-A subfamily.</text>
</comment>
<keyword evidence="8 11" id="KW-0456">Lyase</keyword>
<dbReference type="Proteomes" id="UP000319897">
    <property type="component" value="Unassembled WGS sequence"/>
</dbReference>
<keyword evidence="6 11" id="KW-0865">Zymogen</keyword>
<dbReference type="GO" id="GO:0005886">
    <property type="term" value="C:plasma membrane"/>
    <property type="evidence" value="ECO:0007669"/>
    <property type="project" value="UniProtKB-SubCell"/>
</dbReference>
<evidence type="ECO:0000256" key="1">
    <source>
        <dbReference type="ARBA" id="ARBA00022475"/>
    </source>
</evidence>
<proteinExistence type="inferred from homology"/>
<dbReference type="GO" id="GO:0006646">
    <property type="term" value="P:phosphatidylethanolamine biosynthetic process"/>
    <property type="evidence" value="ECO:0007669"/>
    <property type="project" value="UniProtKB-UniRule"/>
</dbReference>
<dbReference type="PANTHER" id="PTHR35809:SF1">
    <property type="entry name" value="ARCHAETIDYLSERINE DECARBOXYLASE PROENZYME-RELATED"/>
    <property type="match status" value="1"/>
</dbReference>
<comment type="pathway">
    <text evidence="11">Phospholipid metabolism; phosphatidylethanolamine biosynthesis; phosphatidylethanolamine from CDP-diacylglycerol: step 2/2.</text>
</comment>
<comment type="subunit">
    <text evidence="11">Heterodimer of a large membrane-associated beta subunit and a small pyruvoyl-containing alpha subunit.</text>
</comment>
<dbReference type="NCBIfam" id="NF003678">
    <property type="entry name" value="PRK05305.1-2"/>
    <property type="match status" value="1"/>
</dbReference>
<evidence type="ECO:0000256" key="10">
    <source>
        <dbReference type="ARBA" id="ARBA00023317"/>
    </source>
</evidence>
<feature type="site" description="Cleavage (non-hydrolytic); by autocatalysis" evidence="11">
    <location>
        <begin position="203"/>
        <end position="204"/>
    </location>
</feature>
<accession>A0A501XY39</accession>
<keyword evidence="14" id="KW-1185">Reference proteome</keyword>
<keyword evidence="2 11" id="KW-0444">Lipid biosynthesis</keyword>
<gene>
    <name evidence="11" type="primary">psd</name>
    <name evidence="13" type="ORF">FJQ54_00365</name>
</gene>
<comment type="catalytic activity">
    <reaction evidence="11">
        <text>a 1,2-diacyl-sn-glycero-3-phospho-L-serine + H(+) = a 1,2-diacyl-sn-glycero-3-phosphoethanolamine + CO2</text>
        <dbReference type="Rhea" id="RHEA:20828"/>
        <dbReference type="ChEBI" id="CHEBI:15378"/>
        <dbReference type="ChEBI" id="CHEBI:16526"/>
        <dbReference type="ChEBI" id="CHEBI:57262"/>
        <dbReference type="ChEBI" id="CHEBI:64612"/>
        <dbReference type="EC" id="4.1.1.65"/>
    </reaction>
</comment>
<sequence length="245" mass="26112">MPVYPAPHAAGQLPASWEWPSVHPEAWKFAPVAGGLALLLFIFGWSFIAWPLVALTFFICAFFRDPKRASPAGEGLILSPADGLVSQIMTVELPRQLVGEGALQPGTATRISVFMSVFDVHINRAPIGGTVTRIAYVPGAFLNADLDKASEENERQYFLIEGADGTKVGFTQIAGLVARRIVGFVREGSMVGSGQRVGLIRFGSRVDVFLPEGYAPQVVKGQRAVAGETVLAVRGAAPARPGALQ</sequence>
<reference evidence="13 14" key="1">
    <citation type="submission" date="2019-06" db="EMBL/GenBank/DDBJ databases">
        <authorList>
            <person name="Lee I."/>
            <person name="Jang G.I."/>
            <person name="Hwang C.Y."/>
        </authorList>
    </citation>
    <scope>NUCLEOTIDE SEQUENCE [LARGE SCALE GENOMIC DNA]</scope>
    <source>
        <strain evidence="13 14">PAMC 28131</strain>
    </source>
</reference>
<comment type="function">
    <text evidence="11">Catalyzes the formation of phosphatidylethanolamine (PtdEtn) from phosphatidylserine (PtdSer).</text>
</comment>
<dbReference type="AlphaFoldDB" id="A0A501XY39"/>
<dbReference type="NCBIfam" id="NF003679">
    <property type="entry name" value="PRK05305.1-3"/>
    <property type="match status" value="1"/>
</dbReference>
<evidence type="ECO:0000256" key="4">
    <source>
        <dbReference type="ARBA" id="ARBA00023098"/>
    </source>
</evidence>
<dbReference type="NCBIfam" id="NF003685">
    <property type="entry name" value="PRK05305.2-5"/>
    <property type="match status" value="1"/>
</dbReference>
<dbReference type="EC" id="4.1.1.65" evidence="11"/>
<dbReference type="RefSeq" id="WP_140926285.1">
    <property type="nucleotide sequence ID" value="NZ_VFSU01000004.1"/>
</dbReference>
<keyword evidence="7 11" id="KW-0594">Phospholipid biosynthesis</keyword>
<dbReference type="HAMAP" id="MF_00664">
    <property type="entry name" value="PS_decarb_PSD_A"/>
    <property type="match status" value="1"/>
</dbReference>
<keyword evidence="10 11" id="KW-0670">Pyruvate</keyword>
<evidence type="ECO:0000256" key="12">
    <source>
        <dbReference type="SAM" id="Phobius"/>
    </source>
</evidence>
<keyword evidence="5 11" id="KW-0472">Membrane</keyword>
<keyword evidence="12" id="KW-1133">Transmembrane helix</keyword>
<keyword evidence="9 11" id="KW-1208">Phospholipid metabolism</keyword>
<evidence type="ECO:0000256" key="5">
    <source>
        <dbReference type="ARBA" id="ARBA00023136"/>
    </source>
</evidence>
<evidence type="ECO:0000313" key="13">
    <source>
        <dbReference type="EMBL" id="TPE64957.1"/>
    </source>
</evidence>
<keyword evidence="12" id="KW-0812">Transmembrane</keyword>
<feature type="chain" id="PRO_5023361822" description="Phosphatidylserine decarboxylase alpha chain" evidence="11">
    <location>
        <begin position="204"/>
        <end position="245"/>
    </location>
</feature>
<feature type="transmembrane region" description="Helical" evidence="12">
    <location>
        <begin position="36"/>
        <end position="63"/>
    </location>
</feature>
<keyword evidence="4 11" id="KW-0443">Lipid metabolism</keyword>
<dbReference type="InterPro" id="IPR033175">
    <property type="entry name" value="PSD-A"/>
</dbReference>
<evidence type="ECO:0000256" key="8">
    <source>
        <dbReference type="ARBA" id="ARBA00023239"/>
    </source>
</evidence>
<comment type="subcellular location">
    <subcellularLocation>
        <location evidence="11">Cell membrane</location>
        <topology evidence="11">Peripheral membrane protein</topology>
    </subcellularLocation>
</comment>
<evidence type="ECO:0000313" key="14">
    <source>
        <dbReference type="Proteomes" id="UP000319897"/>
    </source>
</evidence>
<evidence type="ECO:0000256" key="9">
    <source>
        <dbReference type="ARBA" id="ARBA00023264"/>
    </source>
</evidence>
<organism evidence="13 14">
    <name type="scientific">Sandaracinobacter neustonicus</name>
    <dbReference type="NCBI Taxonomy" id="1715348"/>
    <lineage>
        <taxon>Bacteria</taxon>
        <taxon>Pseudomonadati</taxon>
        <taxon>Pseudomonadota</taxon>
        <taxon>Alphaproteobacteria</taxon>
        <taxon>Sphingomonadales</taxon>
        <taxon>Sphingosinicellaceae</taxon>
        <taxon>Sandaracinobacter</taxon>
    </lineage>
</organism>
<feature type="chain" id="PRO_5023361821" description="Phosphatidylserine decarboxylase beta chain" evidence="11">
    <location>
        <begin position="1"/>
        <end position="203"/>
    </location>
</feature>
<feature type="active site" description="Schiff-base intermediate with substrate; via pyruvic acid" evidence="11">
    <location>
        <position position="204"/>
    </location>
</feature>
<feature type="modified residue" description="Pyruvic acid (Ser); by autocatalysis" evidence="11">
    <location>
        <position position="204"/>
    </location>
</feature>
<dbReference type="OrthoDB" id="9790893at2"/>
<dbReference type="EMBL" id="VFSU01000004">
    <property type="protein sequence ID" value="TPE64957.1"/>
    <property type="molecule type" value="Genomic_DNA"/>
</dbReference>
<name>A0A501XY39_9SPHN</name>
<comment type="PTM">
    <text evidence="11">Is synthesized initially as an inactive proenzyme. Formation of the active enzyme involves a self-maturation process in which the active site pyruvoyl group is generated from an internal serine residue via an autocatalytic post-translational modification. Two non-identical subunits are generated from the proenzyme in this reaction, and the pyruvate is formed at the N-terminus of the alpha chain, which is derived from the carboxyl end of the proenzyme. The post-translation cleavage follows an unusual pathway, termed non-hydrolytic serinolysis, in which the side chain hydroxyl group of the serine supplies its oxygen atom to form the C-terminus of the beta chain, while the remainder of the serine residue undergoes an oxidative deamination to produce ammonia and the pyruvoyl prosthetic group on the alpha chain.</text>
</comment>
<evidence type="ECO:0000256" key="6">
    <source>
        <dbReference type="ARBA" id="ARBA00023145"/>
    </source>
</evidence>
<dbReference type="UniPathway" id="UPA00558">
    <property type="reaction ID" value="UER00616"/>
</dbReference>